<dbReference type="PIRSF" id="PIRSF000090">
    <property type="entry name" value="Beta-ETF"/>
    <property type="match status" value="1"/>
</dbReference>
<dbReference type="SMART" id="SM00893">
    <property type="entry name" value="ETF"/>
    <property type="match status" value="1"/>
</dbReference>
<dbReference type="Proteomes" id="UP000001691">
    <property type="component" value="Chromosome"/>
</dbReference>
<keyword evidence="1" id="KW-0249">Electron transport</keyword>
<keyword evidence="1" id="KW-0813">Transport</keyword>
<organism evidence="3 4">
    <name type="scientific">Endomicrobium trichonymphae</name>
    <dbReference type="NCBI Taxonomy" id="1408204"/>
    <lineage>
        <taxon>Bacteria</taxon>
        <taxon>Pseudomonadati</taxon>
        <taxon>Elusimicrobiota</taxon>
        <taxon>Endomicrobiia</taxon>
        <taxon>Endomicrobiales</taxon>
        <taxon>Endomicrobiaceae</taxon>
        <taxon>Candidatus Endomicrobiellum</taxon>
    </lineage>
</organism>
<sequence length="262" mass="28107">MNIIICIKQVPNTTDVQIDPETGRLKREGVESIINPFDEYAIEEGVRIKEKTGGKVIVITMGPLQSESALREAVSKGADEAVLISDRAFGGADTLATSYALSSAIEFIGGYDIILCGEQSSDGDTGQVGPEIAEMLNIPHIAYVKKIELIDDKSIKVERMMEDGCDLIESPLPALLTVVKGINTPRIASLKGKIVAKKVVIKILNAADVGTDTKKTGLNGSPTQVVKIFTPTQRNSDAEKFSGEAKEVAAALVKRLSEIRII</sequence>
<dbReference type="EMBL" id="AP009510">
    <property type="protein sequence ID" value="BAG14080.1"/>
    <property type="molecule type" value="Genomic_DNA"/>
</dbReference>
<evidence type="ECO:0000259" key="2">
    <source>
        <dbReference type="SMART" id="SM00893"/>
    </source>
</evidence>
<dbReference type="KEGG" id="rsd:TGRD_587"/>
<dbReference type="CDD" id="cd01714">
    <property type="entry name" value="ETF_beta"/>
    <property type="match status" value="1"/>
</dbReference>
<dbReference type="InterPro" id="IPR033948">
    <property type="entry name" value="ETF_beta_N"/>
</dbReference>
<dbReference type="SUPFAM" id="SSF52402">
    <property type="entry name" value="Adenine nucleotide alpha hydrolases-like"/>
    <property type="match status" value="1"/>
</dbReference>
<evidence type="ECO:0000256" key="1">
    <source>
        <dbReference type="ARBA" id="ARBA00022982"/>
    </source>
</evidence>
<dbReference type="GO" id="GO:0009055">
    <property type="term" value="F:electron transfer activity"/>
    <property type="evidence" value="ECO:0007669"/>
    <property type="project" value="InterPro"/>
</dbReference>
<dbReference type="STRING" id="471821.TGRD_597"/>
<feature type="domain" description="Electron transfer flavoprotein alpha/beta-subunit N-terminal" evidence="2">
    <location>
        <begin position="22"/>
        <end position="213"/>
    </location>
</feature>
<dbReference type="RefSeq" id="WP_015423604.1">
    <property type="nucleotide sequence ID" value="NC_020419.1"/>
</dbReference>
<protein>
    <submittedName>
        <fullName evidence="3">Electron transfer flavoprotein subunit beta</fullName>
    </submittedName>
</protein>
<dbReference type="PATRIC" id="fig|471821.5.peg.986"/>
<proteinExistence type="predicted"/>
<dbReference type="InterPro" id="IPR014729">
    <property type="entry name" value="Rossmann-like_a/b/a_fold"/>
</dbReference>
<name>B1H0P8_ENDTX</name>
<dbReference type="AlphaFoldDB" id="B1H0P8"/>
<dbReference type="HOGENOM" id="CLU_060196_2_1_0"/>
<gene>
    <name evidence="3" type="ordered locus">TGRD_587</name>
</gene>
<accession>B1H0P8</accession>
<dbReference type="Gene3D" id="3.40.50.620">
    <property type="entry name" value="HUPs"/>
    <property type="match status" value="1"/>
</dbReference>
<keyword evidence="4" id="KW-1185">Reference proteome</keyword>
<evidence type="ECO:0000313" key="3">
    <source>
        <dbReference type="EMBL" id="BAG14080.1"/>
    </source>
</evidence>
<reference evidence="4" key="1">
    <citation type="journal article" date="2008" name="Proc. Natl. Acad. Sci. U.S.A.">
        <title>Complete genome of the uncultured termite group 1 bacteria in a single host protist cell.</title>
        <authorList>
            <person name="Hongoh Y."/>
            <person name="Sharma V.K."/>
            <person name="Prakash T."/>
            <person name="Noda S."/>
            <person name="Taylor T.D."/>
            <person name="Kudo T."/>
            <person name="Sakaki Y."/>
            <person name="Toyoda A."/>
            <person name="Hattori M."/>
            <person name="Ohkuma M."/>
        </authorList>
    </citation>
    <scope>NUCLEOTIDE SEQUENCE [LARGE SCALE GENOMIC DNA]</scope>
    <source>
        <strain evidence="4">Rs-D17 genomovar Ri2008</strain>
    </source>
</reference>
<evidence type="ECO:0000313" key="4">
    <source>
        <dbReference type="Proteomes" id="UP000001691"/>
    </source>
</evidence>
<dbReference type="InterPro" id="IPR012255">
    <property type="entry name" value="ETF_b"/>
</dbReference>
<dbReference type="PANTHER" id="PTHR21294">
    <property type="entry name" value="ELECTRON TRANSFER FLAVOPROTEIN BETA-SUBUNIT"/>
    <property type="match status" value="1"/>
</dbReference>
<dbReference type="InterPro" id="IPR014730">
    <property type="entry name" value="ETF_a/b_N"/>
</dbReference>
<dbReference type="Pfam" id="PF01012">
    <property type="entry name" value="ETF"/>
    <property type="match status" value="1"/>
</dbReference>
<dbReference type="PANTHER" id="PTHR21294:SF17">
    <property type="entry name" value="PROTEIN FIXA"/>
    <property type="match status" value="1"/>
</dbReference>